<accession>A0ACA9PY43</accession>
<proteinExistence type="predicted"/>
<gene>
    <name evidence="1" type="ORF">RPERSI_LOCUS12064</name>
</gene>
<name>A0ACA9PY43_9GLOM</name>
<dbReference type="Proteomes" id="UP000789920">
    <property type="component" value="Unassembled WGS sequence"/>
</dbReference>
<evidence type="ECO:0000313" key="1">
    <source>
        <dbReference type="EMBL" id="CAG8730031.1"/>
    </source>
</evidence>
<reference evidence="1" key="1">
    <citation type="submission" date="2021-06" db="EMBL/GenBank/DDBJ databases">
        <authorList>
            <person name="Kallberg Y."/>
            <person name="Tangrot J."/>
            <person name="Rosling A."/>
        </authorList>
    </citation>
    <scope>NUCLEOTIDE SEQUENCE</scope>
    <source>
        <strain evidence="1">MA461A</strain>
    </source>
</reference>
<feature type="non-terminal residue" evidence="1">
    <location>
        <position position="45"/>
    </location>
</feature>
<dbReference type="EMBL" id="CAJVQC010025473">
    <property type="protein sequence ID" value="CAG8730031.1"/>
    <property type="molecule type" value="Genomic_DNA"/>
</dbReference>
<sequence>MVNNDELNLQQKLRIQEFLLNKVKIFAQGLENLKYTNITTHVIST</sequence>
<evidence type="ECO:0000313" key="2">
    <source>
        <dbReference type="Proteomes" id="UP000789920"/>
    </source>
</evidence>
<keyword evidence="2" id="KW-1185">Reference proteome</keyword>
<organism evidence="1 2">
    <name type="scientific">Racocetra persica</name>
    <dbReference type="NCBI Taxonomy" id="160502"/>
    <lineage>
        <taxon>Eukaryota</taxon>
        <taxon>Fungi</taxon>
        <taxon>Fungi incertae sedis</taxon>
        <taxon>Mucoromycota</taxon>
        <taxon>Glomeromycotina</taxon>
        <taxon>Glomeromycetes</taxon>
        <taxon>Diversisporales</taxon>
        <taxon>Gigasporaceae</taxon>
        <taxon>Racocetra</taxon>
    </lineage>
</organism>
<comment type="caution">
    <text evidence="1">The sequence shown here is derived from an EMBL/GenBank/DDBJ whole genome shotgun (WGS) entry which is preliminary data.</text>
</comment>
<protein>
    <submittedName>
        <fullName evidence="1">31336_t:CDS:1</fullName>
    </submittedName>
</protein>